<feature type="compositionally biased region" description="Pro residues" evidence="7">
    <location>
        <begin position="125"/>
        <end position="145"/>
    </location>
</feature>
<proteinExistence type="inferred from homology"/>
<reference evidence="8" key="2">
    <citation type="submission" date="2022-03" db="EMBL/GenBank/DDBJ databases">
        <title>Draft title - Genomic analysis of global carrot germplasm unveils the trajectory of domestication and the origin of high carotenoid orange carrot.</title>
        <authorList>
            <person name="Iorizzo M."/>
            <person name="Ellison S."/>
            <person name="Senalik D."/>
            <person name="Macko-Podgorni A."/>
            <person name="Grzebelus D."/>
            <person name="Bostan H."/>
            <person name="Rolling W."/>
            <person name="Curaba J."/>
            <person name="Simon P."/>
        </authorList>
    </citation>
    <scope>NUCLEOTIDE SEQUENCE</scope>
    <source>
        <tissue evidence="8">Leaf</tissue>
    </source>
</reference>
<feature type="compositionally biased region" description="Polar residues" evidence="7">
    <location>
        <begin position="82"/>
        <end position="91"/>
    </location>
</feature>
<evidence type="ECO:0000256" key="2">
    <source>
        <dbReference type="ARBA" id="ARBA00007168"/>
    </source>
</evidence>
<reference evidence="8" key="1">
    <citation type="journal article" date="2016" name="Nat. Genet.">
        <title>A high-quality carrot genome assembly provides new insights into carotenoid accumulation and asterid genome evolution.</title>
        <authorList>
            <person name="Iorizzo M."/>
            <person name="Ellison S."/>
            <person name="Senalik D."/>
            <person name="Zeng P."/>
            <person name="Satapoomin P."/>
            <person name="Huang J."/>
            <person name="Bowman M."/>
            <person name="Iovene M."/>
            <person name="Sanseverino W."/>
            <person name="Cavagnaro P."/>
            <person name="Yildiz M."/>
            <person name="Macko-Podgorni A."/>
            <person name="Moranska E."/>
            <person name="Grzebelus E."/>
            <person name="Grzebelus D."/>
            <person name="Ashrafi H."/>
            <person name="Zheng Z."/>
            <person name="Cheng S."/>
            <person name="Spooner D."/>
            <person name="Van Deynze A."/>
            <person name="Simon P."/>
        </authorList>
    </citation>
    <scope>NUCLEOTIDE SEQUENCE</scope>
    <source>
        <tissue evidence="8">Leaf</tissue>
    </source>
</reference>
<evidence type="ECO:0000256" key="3">
    <source>
        <dbReference type="ARBA" id="ARBA00022692"/>
    </source>
</evidence>
<organism evidence="8 9">
    <name type="scientific">Daucus carota subsp. sativus</name>
    <name type="common">Carrot</name>
    <dbReference type="NCBI Taxonomy" id="79200"/>
    <lineage>
        <taxon>Eukaryota</taxon>
        <taxon>Viridiplantae</taxon>
        <taxon>Streptophyta</taxon>
        <taxon>Embryophyta</taxon>
        <taxon>Tracheophyta</taxon>
        <taxon>Spermatophyta</taxon>
        <taxon>Magnoliopsida</taxon>
        <taxon>eudicotyledons</taxon>
        <taxon>Gunneridae</taxon>
        <taxon>Pentapetalae</taxon>
        <taxon>asterids</taxon>
        <taxon>campanulids</taxon>
        <taxon>Apiales</taxon>
        <taxon>Apiaceae</taxon>
        <taxon>Apioideae</taxon>
        <taxon>Scandiceae</taxon>
        <taxon>Daucinae</taxon>
        <taxon>Daucus</taxon>
        <taxon>Daucus sect. Daucus</taxon>
    </lineage>
</organism>
<keyword evidence="4 6" id="KW-1133">Transmembrane helix</keyword>
<feature type="compositionally biased region" description="Polar residues" evidence="7">
    <location>
        <begin position="1"/>
        <end position="20"/>
    </location>
</feature>
<evidence type="ECO:0000256" key="4">
    <source>
        <dbReference type="ARBA" id="ARBA00022989"/>
    </source>
</evidence>
<feature type="transmembrane region" description="Helical" evidence="6">
    <location>
        <begin position="335"/>
        <end position="355"/>
    </location>
</feature>
<dbReference type="InterPro" id="IPR007603">
    <property type="entry name" value="Choline_transptr-like"/>
</dbReference>
<sequence length="585" mass="66269">MPRIQNLSPSLQNFLTSNNIDTKENHHLHHLEEDDEDEEEGEQRDVERGFERNVNNHGPNPLREHQHQQNNHVPPPREPQMSRMQRLSATNPLRLVFNKGTRVPNATSRAPPKGPARVPNLNPSFQPPPPQFPHPPPPLHHPTPSPSSVISLNSRRYTNRISLFIFLVHLVAAIALVFFLVYKGVEGLVRAGDTRRKEKRLLQFFLPQAVAISFLSITLAFMWQFTVRLWPKIMVYLILWSSFLMALSAGILLICFQKPPTDGVGVALLMFSVCNGLYSCWVTPRINFCCKVLVKSLEPVSKFHDLNEPTYWMLGAGFVWMLVWTFAVIGALNFYFPPLVIIALVLSLAWTTEVMRNVANQTVSRVIALYYLRGMQSNTQFCFQRALSKNLGSACLGSLFVPAIEFLRIIARVLNLIEGEDEFMFSCAHCCLNVMETIFTYGNGWAYVQIAAYGKGFVQASQDTWELFKKLDMECVVDSDITSAICFLSGTCSGSICVIVVSAWTWSVHKSFTATLSLLAFFIGYLMTRIAMALPHACVSCYYVCYAENPKNLLFDKTIPERIEMLHDGRDLSVPTPRVPRRFTT</sequence>
<feature type="transmembrane region" description="Helical" evidence="6">
    <location>
        <begin position="161"/>
        <end position="182"/>
    </location>
</feature>
<protein>
    <recommendedName>
        <fullName evidence="6">Choline transporter-like protein</fullName>
    </recommendedName>
</protein>
<feature type="transmembrane region" description="Helical" evidence="6">
    <location>
        <begin position="202"/>
        <end position="223"/>
    </location>
</feature>
<dbReference type="GO" id="GO:0005886">
    <property type="term" value="C:plasma membrane"/>
    <property type="evidence" value="ECO:0007669"/>
    <property type="project" value="UniProtKB-SubCell"/>
</dbReference>
<feature type="region of interest" description="Disordered" evidence="7">
    <location>
        <begin position="51"/>
        <end position="148"/>
    </location>
</feature>
<feature type="transmembrane region" description="Helical" evidence="6">
    <location>
        <begin position="235"/>
        <end position="254"/>
    </location>
</feature>
<keyword evidence="3 6" id="KW-0812">Transmembrane</keyword>
<evidence type="ECO:0000256" key="5">
    <source>
        <dbReference type="ARBA" id="ARBA00023136"/>
    </source>
</evidence>
<evidence type="ECO:0000256" key="6">
    <source>
        <dbReference type="RuleBase" id="RU368066"/>
    </source>
</evidence>
<evidence type="ECO:0000256" key="1">
    <source>
        <dbReference type="ARBA" id="ARBA00004141"/>
    </source>
</evidence>
<comment type="function">
    <text evidence="6">Choline transporter.</text>
</comment>
<dbReference type="PANTHER" id="PTHR12385">
    <property type="entry name" value="CHOLINE TRANSPORTER-LIKE (SLC FAMILY 44)"/>
    <property type="match status" value="1"/>
</dbReference>
<dbReference type="Pfam" id="PF04515">
    <property type="entry name" value="Choline_transpo"/>
    <property type="match status" value="1"/>
</dbReference>
<keyword evidence="5 6" id="KW-0472">Membrane</keyword>
<keyword evidence="9" id="KW-1185">Reference proteome</keyword>
<dbReference type="GO" id="GO:0022857">
    <property type="term" value="F:transmembrane transporter activity"/>
    <property type="evidence" value="ECO:0007669"/>
    <property type="project" value="UniProtKB-UniRule"/>
</dbReference>
<feature type="transmembrane region" description="Helical" evidence="6">
    <location>
        <begin position="266"/>
        <end position="288"/>
    </location>
</feature>
<feature type="transmembrane region" description="Helical" evidence="6">
    <location>
        <begin position="481"/>
        <end position="506"/>
    </location>
</feature>
<dbReference type="Proteomes" id="UP000077755">
    <property type="component" value="Chromosome 1"/>
</dbReference>
<dbReference type="AlphaFoldDB" id="A0AAF0W713"/>
<dbReference type="PANTHER" id="PTHR12385:SF93">
    <property type="entry name" value="CHOLINE TRANSPORTER-LIKE PROTEIN"/>
    <property type="match status" value="1"/>
</dbReference>
<accession>A0AAF0W713</accession>
<feature type="transmembrane region" description="Helical" evidence="6">
    <location>
        <begin position="512"/>
        <end position="528"/>
    </location>
</feature>
<evidence type="ECO:0000313" key="9">
    <source>
        <dbReference type="Proteomes" id="UP000077755"/>
    </source>
</evidence>
<evidence type="ECO:0000313" key="8">
    <source>
        <dbReference type="EMBL" id="WOG84237.1"/>
    </source>
</evidence>
<feature type="region of interest" description="Disordered" evidence="7">
    <location>
        <begin position="1"/>
        <end position="23"/>
    </location>
</feature>
<gene>
    <name evidence="8" type="ORF">DCAR_0103419</name>
</gene>
<name>A0AAF0W713_DAUCS</name>
<evidence type="ECO:0000256" key="7">
    <source>
        <dbReference type="SAM" id="MobiDB-lite"/>
    </source>
</evidence>
<dbReference type="EMBL" id="CP093343">
    <property type="protein sequence ID" value="WOG84237.1"/>
    <property type="molecule type" value="Genomic_DNA"/>
</dbReference>
<comment type="subcellular location">
    <subcellularLocation>
        <location evidence="6">Cell membrane</location>
        <topology evidence="6">Multi-pass membrane protein</topology>
    </subcellularLocation>
    <subcellularLocation>
        <location evidence="1">Membrane</location>
        <topology evidence="1">Multi-pass membrane protein</topology>
    </subcellularLocation>
</comment>
<comment type="similarity">
    <text evidence="2 6">Belongs to the CTL (choline transporter-like) family.</text>
</comment>